<feature type="compositionally biased region" description="Low complexity" evidence="1">
    <location>
        <begin position="42"/>
        <end position="61"/>
    </location>
</feature>
<comment type="caution">
    <text evidence="2">The sequence shown here is derived from an EMBL/GenBank/DDBJ whole genome shotgun (WGS) entry which is preliminary data.</text>
</comment>
<accession>A0A699YIX5</accession>
<keyword evidence="3" id="KW-1185">Reference proteome</keyword>
<feature type="region of interest" description="Disordered" evidence="1">
    <location>
        <begin position="86"/>
        <end position="107"/>
    </location>
</feature>
<organism evidence="2 3">
    <name type="scientific">Haematococcus lacustris</name>
    <name type="common">Green alga</name>
    <name type="synonym">Haematococcus pluvialis</name>
    <dbReference type="NCBI Taxonomy" id="44745"/>
    <lineage>
        <taxon>Eukaryota</taxon>
        <taxon>Viridiplantae</taxon>
        <taxon>Chlorophyta</taxon>
        <taxon>core chlorophytes</taxon>
        <taxon>Chlorophyceae</taxon>
        <taxon>CS clade</taxon>
        <taxon>Chlamydomonadales</taxon>
        <taxon>Haematococcaceae</taxon>
        <taxon>Haematococcus</taxon>
    </lineage>
</organism>
<feature type="region of interest" description="Disordered" evidence="1">
    <location>
        <begin position="37"/>
        <end position="61"/>
    </location>
</feature>
<proteinExistence type="predicted"/>
<evidence type="ECO:0000313" key="3">
    <source>
        <dbReference type="Proteomes" id="UP000485058"/>
    </source>
</evidence>
<sequence>MNSYGQLRSLSEDRQDSASPGLHGAMASALTSLAGNGHSHIASAPASGSSVGSAANGVGSAGSLSHQALCAQQALGLNLGLGLQPSSTQVLDSSNTNPSGYGSPRERNLVAVSSAAAEDAASAAQHLNSLAAAAAAAAASNGQGSLSMQR</sequence>
<dbReference type="AlphaFoldDB" id="A0A699YIX5"/>
<dbReference type="EMBL" id="BLLF01000120">
    <property type="protein sequence ID" value="GFH07848.1"/>
    <property type="molecule type" value="Genomic_DNA"/>
</dbReference>
<feature type="region of interest" description="Disordered" evidence="1">
    <location>
        <begin position="1"/>
        <end position="24"/>
    </location>
</feature>
<dbReference type="Proteomes" id="UP000485058">
    <property type="component" value="Unassembled WGS sequence"/>
</dbReference>
<reference evidence="2 3" key="1">
    <citation type="submission" date="2020-02" db="EMBL/GenBank/DDBJ databases">
        <title>Draft genome sequence of Haematococcus lacustris strain NIES-144.</title>
        <authorList>
            <person name="Morimoto D."/>
            <person name="Nakagawa S."/>
            <person name="Yoshida T."/>
            <person name="Sawayama S."/>
        </authorList>
    </citation>
    <scope>NUCLEOTIDE SEQUENCE [LARGE SCALE GENOMIC DNA]</scope>
    <source>
        <strain evidence="2 3">NIES-144</strain>
    </source>
</reference>
<evidence type="ECO:0000313" key="2">
    <source>
        <dbReference type="EMBL" id="GFH07848.1"/>
    </source>
</evidence>
<name>A0A699YIX5_HAELA</name>
<protein>
    <submittedName>
        <fullName evidence="2">Uncharacterized protein</fullName>
    </submittedName>
</protein>
<evidence type="ECO:0000256" key="1">
    <source>
        <dbReference type="SAM" id="MobiDB-lite"/>
    </source>
</evidence>
<gene>
    <name evidence="2" type="ORF">HaLaN_02709</name>
</gene>
<feature type="compositionally biased region" description="Polar residues" evidence="1">
    <location>
        <begin position="86"/>
        <end position="100"/>
    </location>
</feature>